<evidence type="ECO:0000256" key="1">
    <source>
        <dbReference type="SAM" id="MobiDB-lite"/>
    </source>
</evidence>
<evidence type="ECO:0000313" key="2">
    <source>
        <dbReference type="EMBL" id="CAJ98483.1"/>
    </source>
</evidence>
<organism evidence="2">
    <name type="scientific">Bordetella pertussis</name>
    <dbReference type="NCBI Taxonomy" id="520"/>
    <lineage>
        <taxon>Bacteria</taxon>
        <taxon>Pseudomonadati</taxon>
        <taxon>Pseudomonadota</taxon>
        <taxon>Betaproteobacteria</taxon>
        <taxon>Burkholderiales</taxon>
        <taxon>Alcaligenaceae</taxon>
        <taxon>Bordetella</taxon>
    </lineage>
</organism>
<feature type="compositionally biased region" description="Low complexity" evidence="1">
    <location>
        <begin position="71"/>
        <end position="80"/>
    </location>
</feature>
<feature type="region of interest" description="Disordered" evidence="1">
    <location>
        <begin position="66"/>
        <end position="140"/>
    </location>
</feature>
<dbReference type="EMBL" id="AM260201">
    <property type="protein sequence ID" value="CAJ98483.1"/>
    <property type="molecule type" value="Genomic_DNA"/>
</dbReference>
<accession>Q1M310</accession>
<dbReference type="AlphaFoldDB" id="Q1M310"/>
<reference evidence="2" key="1">
    <citation type="submission" date="2006-04" db="EMBL/GenBank/DDBJ databases">
        <title>Polymorphism of tcfA.</title>
        <authorList>
            <person name="van Gent M."/>
            <person name="Mooi F.R."/>
        </authorList>
    </citation>
    <scope>NUCLEOTIDE SEQUENCE</scope>
    <source>
        <strain evidence="2">B2934</strain>
    </source>
</reference>
<name>Q1M310_BORPT</name>
<protein>
    <submittedName>
        <fullName evidence="2">Tracheal colonization factor A</fullName>
    </submittedName>
</protein>
<gene>
    <name evidence="2" type="primary">tcfA</name>
</gene>
<proteinExistence type="predicted"/>
<reference evidence="2" key="2">
    <citation type="submission" date="2006-04" db="EMBL/GenBank/DDBJ databases">
        <authorList>
            <person name="Gent M.V."/>
        </authorList>
    </citation>
    <scope>NUCLEOTIDE SEQUENCE</scope>
    <source>
        <strain evidence="2">B2934</strain>
    </source>
</reference>
<sequence>MHIYGNMNRATPCRGAVRALALALLGAGMWTLSPPSAWALKLPSLLTDDELKLVLPTGMSLEDFKRSLQESAPSALATPPSSSPPVAKPGPGSVAEAPSGSGHKDNPSPPVVGVGPGMAESSGGHNPGVGGARMKMGCPV</sequence>